<name>A0A1E3P9K0_WICAA</name>
<accession>A0A1E3P9K0</accession>
<protein>
    <submittedName>
        <fullName evidence="1">Uncharacterized protein</fullName>
    </submittedName>
</protein>
<gene>
    <name evidence="1" type="ORF">WICANDRAFT_82062</name>
</gene>
<reference evidence="1 2" key="1">
    <citation type="journal article" date="2016" name="Proc. Natl. Acad. Sci. U.S.A.">
        <title>Comparative genomics of biotechnologically important yeasts.</title>
        <authorList>
            <person name="Riley R."/>
            <person name="Haridas S."/>
            <person name="Wolfe K.H."/>
            <person name="Lopes M.R."/>
            <person name="Hittinger C.T."/>
            <person name="Goeker M."/>
            <person name="Salamov A.A."/>
            <person name="Wisecaver J.H."/>
            <person name="Long T.M."/>
            <person name="Calvey C.H."/>
            <person name="Aerts A.L."/>
            <person name="Barry K.W."/>
            <person name="Choi C."/>
            <person name="Clum A."/>
            <person name="Coughlan A.Y."/>
            <person name="Deshpande S."/>
            <person name="Douglass A.P."/>
            <person name="Hanson S.J."/>
            <person name="Klenk H.-P."/>
            <person name="LaButti K.M."/>
            <person name="Lapidus A."/>
            <person name="Lindquist E.A."/>
            <person name="Lipzen A.M."/>
            <person name="Meier-Kolthoff J.P."/>
            <person name="Ohm R.A."/>
            <person name="Otillar R.P."/>
            <person name="Pangilinan J.L."/>
            <person name="Peng Y."/>
            <person name="Rokas A."/>
            <person name="Rosa C.A."/>
            <person name="Scheuner C."/>
            <person name="Sibirny A.A."/>
            <person name="Slot J.C."/>
            <person name="Stielow J.B."/>
            <person name="Sun H."/>
            <person name="Kurtzman C.P."/>
            <person name="Blackwell M."/>
            <person name="Grigoriev I.V."/>
            <person name="Jeffries T.W."/>
        </authorList>
    </citation>
    <scope>NUCLEOTIDE SEQUENCE [LARGE SCALE GENOMIC DNA]</scope>
    <source>
        <strain evidence="2">ATCC 58044 / CBS 1984 / NCYC 433 / NRRL Y-366-8</strain>
    </source>
</reference>
<keyword evidence="2" id="KW-1185">Reference proteome</keyword>
<organism evidence="1 2">
    <name type="scientific">Wickerhamomyces anomalus (strain ATCC 58044 / CBS 1984 / NCYC 433 / NRRL Y-366-8)</name>
    <name type="common">Yeast</name>
    <name type="synonym">Hansenula anomala</name>
    <dbReference type="NCBI Taxonomy" id="683960"/>
    <lineage>
        <taxon>Eukaryota</taxon>
        <taxon>Fungi</taxon>
        <taxon>Dikarya</taxon>
        <taxon>Ascomycota</taxon>
        <taxon>Saccharomycotina</taxon>
        <taxon>Saccharomycetes</taxon>
        <taxon>Phaffomycetales</taxon>
        <taxon>Wickerhamomycetaceae</taxon>
        <taxon>Wickerhamomyces</taxon>
    </lineage>
</organism>
<dbReference type="GeneID" id="30202572"/>
<dbReference type="RefSeq" id="XP_019041101.1">
    <property type="nucleotide sequence ID" value="XM_019185326.1"/>
</dbReference>
<dbReference type="AlphaFoldDB" id="A0A1E3P9K0"/>
<evidence type="ECO:0000313" key="2">
    <source>
        <dbReference type="Proteomes" id="UP000094112"/>
    </source>
</evidence>
<evidence type="ECO:0000313" key="1">
    <source>
        <dbReference type="EMBL" id="ODQ61894.1"/>
    </source>
</evidence>
<proteinExistence type="predicted"/>
<dbReference type="Proteomes" id="UP000094112">
    <property type="component" value="Unassembled WGS sequence"/>
</dbReference>
<dbReference type="EMBL" id="KV454208">
    <property type="protein sequence ID" value="ODQ61894.1"/>
    <property type="molecule type" value="Genomic_DNA"/>
</dbReference>
<sequence length="59" mass="6822">MESREINIWLICCLDSLPRIIHVVFLTERVLFKVSTVVNISNSPWITDALKKTFAIAFE</sequence>